<protein>
    <submittedName>
        <fullName evidence="1">Uncharacterized protein</fullName>
    </submittedName>
</protein>
<dbReference type="EMBL" id="REGN01011435">
    <property type="protein sequence ID" value="RMZ97411.1"/>
    <property type="molecule type" value="Genomic_DNA"/>
</dbReference>
<proteinExistence type="predicted"/>
<evidence type="ECO:0000313" key="1">
    <source>
        <dbReference type="EMBL" id="RMZ97411.1"/>
    </source>
</evidence>
<name>A0A3M7PE93_BRAPC</name>
<evidence type="ECO:0000313" key="2">
    <source>
        <dbReference type="Proteomes" id="UP000276133"/>
    </source>
</evidence>
<dbReference type="AlphaFoldDB" id="A0A3M7PE93"/>
<dbReference type="Proteomes" id="UP000276133">
    <property type="component" value="Unassembled WGS sequence"/>
</dbReference>
<accession>A0A3M7PE93</accession>
<reference evidence="1 2" key="1">
    <citation type="journal article" date="2018" name="Sci. Rep.">
        <title>Genomic signatures of local adaptation to the degree of environmental predictability in rotifers.</title>
        <authorList>
            <person name="Franch-Gras L."/>
            <person name="Hahn C."/>
            <person name="Garcia-Roger E.M."/>
            <person name="Carmona M.J."/>
            <person name="Serra M."/>
            <person name="Gomez A."/>
        </authorList>
    </citation>
    <scope>NUCLEOTIDE SEQUENCE [LARGE SCALE GENOMIC DNA]</scope>
    <source>
        <strain evidence="1">HYR1</strain>
    </source>
</reference>
<sequence>MQIYETRGNSYKLRREILIVLIKSDLARKQVILFANFLVIKKIIVATCKNNLKTLNYDNLFIYKIFFLITNTNTNIFNFLDSICKSTTFHDSKLNINFYFFNKNKLKNQNQKIEENEASLRSD</sequence>
<gene>
    <name evidence="1" type="ORF">BpHYR1_019254</name>
</gene>
<keyword evidence="2" id="KW-1185">Reference proteome</keyword>
<organism evidence="1 2">
    <name type="scientific">Brachionus plicatilis</name>
    <name type="common">Marine rotifer</name>
    <name type="synonym">Brachionus muelleri</name>
    <dbReference type="NCBI Taxonomy" id="10195"/>
    <lineage>
        <taxon>Eukaryota</taxon>
        <taxon>Metazoa</taxon>
        <taxon>Spiralia</taxon>
        <taxon>Gnathifera</taxon>
        <taxon>Rotifera</taxon>
        <taxon>Eurotatoria</taxon>
        <taxon>Monogononta</taxon>
        <taxon>Pseudotrocha</taxon>
        <taxon>Ploima</taxon>
        <taxon>Brachionidae</taxon>
        <taxon>Brachionus</taxon>
    </lineage>
</organism>
<comment type="caution">
    <text evidence="1">The sequence shown here is derived from an EMBL/GenBank/DDBJ whole genome shotgun (WGS) entry which is preliminary data.</text>
</comment>